<reference evidence="2" key="1">
    <citation type="journal article" date="2018" name="Genome Biol.">
        <title>SKESA: strategic k-mer extension for scrupulous assemblies.</title>
        <authorList>
            <person name="Souvorov A."/>
            <person name="Agarwala R."/>
            <person name="Lipman D.J."/>
        </authorList>
    </citation>
    <scope>NUCLEOTIDE SEQUENCE</scope>
    <source>
        <strain evidence="2">Salmonella enterica</strain>
    </source>
</reference>
<proteinExistence type="predicted"/>
<protein>
    <submittedName>
        <fullName evidence="2">Uncharacterized protein</fullName>
    </submittedName>
</protein>
<reference evidence="2" key="2">
    <citation type="submission" date="2019-10" db="EMBL/GenBank/DDBJ databases">
        <authorList>
            <consortium name="NCBI Pathogen Detection Project"/>
        </authorList>
    </citation>
    <scope>NUCLEOTIDE SEQUENCE</scope>
    <source>
        <strain evidence="2">Salmonella enterica</strain>
    </source>
</reference>
<dbReference type="AlphaFoldDB" id="A0A6X7X568"/>
<name>A0A6X7X568_SALIN</name>
<keyword evidence="1" id="KW-0175">Coiled coil</keyword>
<organism evidence="2">
    <name type="scientific">Salmonella infantis</name>
    <dbReference type="NCBI Taxonomy" id="595"/>
    <lineage>
        <taxon>Bacteria</taxon>
        <taxon>Pseudomonadati</taxon>
        <taxon>Pseudomonadota</taxon>
        <taxon>Gammaproteobacteria</taxon>
        <taxon>Enterobacterales</taxon>
        <taxon>Enterobacteriaceae</taxon>
        <taxon>Salmonella</taxon>
    </lineage>
</organism>
<sequence>MSEKTIERQVIDQILELKTKNEKELVDRLKVLEEEKECMRMEYEHIISELKDKLECARKENEWLLSDIYHIQSIIKEGEK</sequence>
<gene>
    <name evidence="2" type="ORF">GBY48_23620</name>
</gene>
<evidence type="ECO:0000256" key="1">
    <source>
        <dbReference type="SAM" id="Coils"/>
    </source>
</evidence>
<comment type="caution">
    <text evidence="2">The sequence shown here is derived from an EMBL/GenBank/DDBJ whole genome shotgun (WGS) entry which is preliminary data.</text>
</comment>
<accession>A0A6X7X568</accession>
<evidence type="ECO:0000313" key="2">
    <source>
        <dbReference type="EMBL" id="HAB1680041.1"/>
    </source>
</evidence>
<feature type="coiled-coil region" evidence="1">
    <location>
        <begin position="15"/>
        <end position="67"/>
    </location>
</feature>
<dbReference type="EMBL" id="DAAFVM010000024">
    <property type="protein sequence ID" value="HAB1680041.1"/>
    <property type="molecule type" value="Genomic_DNA"/>
</dbReference>